<evidence type="ECO:0000313" key="1">
    <source>
        <dbReference type="EMBL" id="KPC39433.1"/>
    </source>
</evidence>
<comment type="caution">
    <text evidence="1">The sequence shown here is derived from an EMBL/GenBank/DDBJ whole genome shotgun (WGS) entry which is preliminary data.</text>
</comment>
<protein>
    <submittedName>
        <fullName evidence="1">P-type conjugative transfer protein TrbJ</fullName>
    </submittedName>
</protein>
<name>A0ABR5L4U1_PSESG</name>
<keyword evidence="2" id="KW-1185">Reference proteome</keyword>
<sequence>MFEYAEAVNTALNTAEQLQTQIQQYQNMVTQGKFVDEHG</sequence>
<evidence type="ECO:0000313" key="2">
    <source>
        <dbReference type="Proteomes" id="UP000037836"/>
    </source>
</evidence>
<organism evidence="1 2">
    <name type="scientific">Pseudomonas savastanoi pv. glycinea</name>
    <name type="common">Pseudomonas syringae pv. glycinea</name>
    <dbReference type="NCBI Taxonomy" id="318"/>
    <lineage>
        <taxon>Bacteria</taxon>
        <taxon>Pseudomonadati</taxon>
        <taxon>Pseudomonadota</taxon>
        <taxon>Gammaproteobacteria</taxon>
        <taxon>Pseudomonadales</taxon>
        <taxon>Pseudomonadaceae</taxon>
        <taxon>Pseudomonas</taxon>
    </lineage>
</organism>
<dbReference type="Proteomes" id="UP000037836">
    <property type="component" value="Unassembled WGS sequence"/>
</dbReference>
<proteinExistence type="predicted"/>
<reference evidence="1 2" key="1">
    <citation type="submission" date="2015-10" db="EMBL/GenBank/DDBJ databases">
        <title>Comparative genomics and high-throughput reverse genetic screens identify a new phytobacterial MAMP and an Arabidopsis receptor required for immune elicitation.</title>
        <authorList>
            <person name="Mott G.A."/>
            <person name="Thakur S."/>
            <person name="Wang P.W."/>
            <person name="Desveaux D."/>
            <person name="Guttman D.S."/>
        </authorList>
    </citation>
    <scope>NUCLEOTIDE SEQUENCE [LARGE SCALE GENOMIC DNA]</scope>
    <source>
        <strain evidence="1 2">BR1</strain>
    </source>
</reference>
<dbReference type="EMBL" id="LGLO01000100">
    <property type="protein sequence ID" value="KPC39433.1"/>
    <property type="molecule type" value="Genomic_DNA"/>
</dbReference>
<accession>A0ABR5L4U1</accession>
<gene>
    <name evidence="1" type="ORF">AC496_1373</name>
</gene>